<dbReference type="EMBL" id="BMVP01000003">
    <property type="protein sequence ID" value="GHB50537.1"/>
    <property type="molecule type" value="Genomic_DNA"/>
</dbReference>
<protein>
    <recommendedName>
        <fullName evidence="3">Transposase</fullName>
    </recommendedName>
</protein>
<keyword evidence="2" id="KW-1185">Reference proteome</keyword>
<accession>A0ABQ3EPS1</accession>
<reference evidence="2" key="1">
    <citation type="journal article" date="2019" name="Int. J. Syst. Evol. Microbiol.">
        <title>The Global Catalogue of Microorganisms (GCM) 10K type strain sequencing project: providing services to taxonomists for standard genome sequencing and annotation.</title>
        <authorList>
            <consortium name="The Broad Institute Genomics Platform"/>
            <consortium name="The Broad Institute Genome Sequencing Center for Infectious Disease"/>
            <person name="Wu L."/>
            <person name="Ma J."/>
        </authorList>
    </citation>
    <scope>NUCLEOTIDE SEQUENCE [LARGE SCALE GENOMIC DNA]</scope>
    <source>
        <strain evidence="2">JCM 4738</strain>
    </source>
</reference>
<gene>
    <name evidence="1" type="ORF">GCM10010347_20090</name>
</gene>
<name>A0ABQ3EPS1_9ACTN</name>
<evidence type="ECO:0000313" key="1">
    <source>
        <dbReference type="EMBL" id="GHB50537.1"/>
    </source>
</evidence>
<organism evidence="1 2">
    <name type="scientific">Streptomyces cirratus</name>
    <dbReference type="NCBI Taxonomy" id="68187"/>
    <lineage>
        <taxon>Bacteria</taxon>
        <taxon>Bacillati</taxon>
        <taxon>Actinomycetota</taxon>
        <taxon>Actinomycetes</taxon>
        <taxon>Kitasatosporales</taxon>
        <taxon>Streptomycetaceae</taxon>
        <taxon>Streptomyces</taxon>
    </lineage>
</organism>
<comment type="caution">
    <text evidence="1">The sequence shown here is derived from an EMBL/GenBank/DDBJ whole genome shotgun (WGS) entry which is preliminary data.</text>
</comment>
<evidence type="ECO:0008006" key="3">
    <source>
        <dbReference type="Google" id="ProtNLM"/>
    </source>
</evidence>
<proteinExistence type="predicted"/>
<dbReference type="Proteomes" id="UP000642673">
    <property type="component" value="Unassembled WGS sequence"/>
</dbReference>
<sequence length="52" mass="6271">MLPLLGAVPAIRGLGGLPHRKPRRLYADRGYDFDKYRRLLWNLHQFKRLRIR</sequence>
<evidence type="ECO:0000313" key="2">
    <source>
        <dbReference type="Proteomes" id="UP000642673"/>
    </source>
</evidence>